<feature type="transmembrane region" description="Helical" evidence="2">
    <location>
        <begin position="12"/>
        <end position="31"/>
    </location>
</feature>
<feature type="transmembrane region" description="Helical" evidence="2">
    <location>
        <begin position="80"/>
        <end position="103"/>
    </location>
</feature>
<sequence>MSFQQATATTSSSLSCCGSLFIISIIFYRGVSTRTDVYLVVLSTFDLLQSLAFACGQTFLPAAGESPSFACLLQANFIQFFGIAAMLWATFLSWTIVVSLRPGSKPISAQPTRKTLIPFAGTIGTATAFCVTIGANDSFGHATLWCWVVGGKQQLLTYYLPLLLCWCACLVALRVVRREVAARELASVSESERVASALIRQMLLYILVFVSFYAVGLVNRVVHTILSETNCKEPDGSATPGCKVPQLPWLQWLHIFVVPLQGFANAIVYGNLPHWFGLLTGLWRSDRAAFNDGTSKLSFSKFSVEDGFFSPMGEPSAQRVRLFAASWNLGEATPEPHELAAWLPAGRDVYAIGLQECLDVAAFAAAAHEAVGGAARYALYQRAIGSNATSLGYHGYIALLVLVALPLVESGEWAEMAVAKGEVKRGKKIGGHSLANKGAVGMAFRLHDTTIALVGCHLTSDKKGKSQLHKRNEDMRSLLESLEMGYETLGFELQLSCHHIILVGDLNYRVNLPPAMAIGHAAKREWSFLLAAEELRNAMSDGQVMGLWREDEIDFLPTYRRVPRTQPEGTGTVEETRQLFTLEVPGGGERTPSYTDRILVHSISDMASQLRTTGRYTCHEDMTISDHRPVSNEFELSAHRRGAFMYRAPPQVRLAERFRCKLLLHGLNVEWLPTLRGASSASEISSRMSSRKASTPRAPPAGGGAPPVCSSAAIAFPMPSEDPDHSLDRINRILGRRSASAFEQIDWEKLQQPSSKGSVELVAELDPQVARPYHALIMLLDAEGKSLGQAVLAVTPPWVGVSSRASSCISSQCDSKCDENSSRRWSGMRRCSSGLYSQSRKVSMDLISALGQKMKHSAAGKTDRMANAVPTTCDLYARGVVVGRLHLHVLMQWGVSSSSRRVRNLKKLKMATGALRRPRLARHCFNGQITPIIDVTHEGATEEDGKSIKGSPKAPLTQGAGSPRFHLDLCALQQSSCLTTQI</sequence>
<protein>
    <recommendedName>
        <fullName evidence="3">Inositol polyphosphate-related phosphatase domain-containing protein</fullName>
    </recommendedName>
</protein>
<name>A0AB34IFE4_PRYPA</name>
<dbReference type="PANTHER" id="PTHR11200">
    <property type="entry name" value="INOSITOL 5-PHOSPHATASE"/>
    <property type="match status" value="1"/>
</dbReference>
<evidence type="ECO:0000313" key="5">
    <source>
        <dbReference type="Proteomes" id="UP001515480"/>
    </source>
</evidence>
<feature type="domain" description="Inositol polyphosphate-related phosphatase" evidence="3">
    <location>
        <begin position="318"/>
        <end position="642"/>
    </location>
</feature>
<dbReference type="SUPFAM" id="SSF81321">
    <property type="entry name" value="Family A G protein-coupled receptor-like"/>
    <property type="match status" value="1"/>
</dbReference>
<dbReference type="InterPro" id="IPR046985">
    <property type="entry name" value="IP5"/>
</dbReference>
<keyword evidence="2" id="KW-0472">Membrane</keyword>
<evidence type="ECO:0000313" key="4">
    <source>
        <dbReference type="EMBL" id="KAL1496559.1"/>
    </source>
</evidence>
<dbReference type="EMBL" id="JBGBPQ010000028">
    <property type="protein sequence ID" value="KAL1496559.1"/>
    <property type="molecule type" value="Genomic_DNA"/>
</dbReference>
<feature type="transmembrane region" description="Helical" evidence="2">
    <location>
        <begin position="38"/>
        <end position="60"/>
    </location>
</feature>
<dbReference type="Gene3D" id="1.20.1070.10">
    <property type="entry name" value="Rhodopsin 7-helix transmembrane proteins"/>
    <property type="match status" value="1"/>
</dbReference>
<evidence type="ECO:0000256" key="2">
    <source>
        <dbReference type="SAM" id="Phobius"/>
    </source>
</evidence>
<dbReference type="GO" id="GO:0004439">
    <property type="term" value="F:phosphatidylinositol-4,5-bisphosphate 5-phosphatase activity"/>
    <property type="evidence" value="ECO:0007669"/>
    <property type="project" value="TreeGrafter"/>
</dbReference>
<feature type="transmembrane region" description="Helical" evidence="2">
    <location>
        <begin position="155"/>
        <end position="176"/>
    </location>
</feature>
<feature type="transmembrane region" description="Helical" evidence="2">
    <location>
        <begin position="197"/>
        <end position="218"/>
    </location>
</feature>
<feature type="compositionally biased region" description="Low complexity" evidence="1">
    <location>
        <begin position="682"/>
        <end position="696"/>
    </location>
</feature>
<dbReference type="GO" id="GO:0046856">
    <property type="term" value="P:phosphatidylinositol dephosphorylation"/>
    <property type="evidence" value="ECO:0007669"/>
    <property type="project" value="InterPro"/>
</dbReference>
<keyword evidence="5" id="KW-1185">Reference proteome</keyword>
<comment type="caution">
    <text evidence="4">The sequence shown here is derived from an EMBL/GenBank/DDBJ whole genome shotgun (WGS) entry which is preliminary data.</text>
</comment>
<dbReference type="Proteomes" id="UP001515480">
    <property type="component" value="Unassembled WGS sequence"/>
</dbReference>
<dbReference type="AlphaFoldDB" id="A0AB34IFE4"/>
<proteinExistence type="predicted"/>
<accession>A0AB34IFE4</accession>
<dbReference type="SUPFAM" id="SSF56219">
    <property type="entry name" value="DNase I-like"/>
    <property type="match status" value="1"/>
</dbReference>
<gene>
    <name evidence="4" type="ORF">AB1Y20_014165</name>
</gene>
<dbReference type="PANTHER" id="PTHR11200:SF275">
    <property type="entry name" value="LD06095P"/>
    <property type="match status" value="1"/>
</dbReference>
<dbReference type="InterPro" id="IPR000300">
    <property type="entry name" value="IPPc"/>
</dbReference>
<dbReference type="InterPro" id="IPR036691">
    <property type="entry name" value="Endo/exonu/phosph_ase_sf"/>
</dbReference>
<feature type="region of interest" description="Disordered" evidence="1">
    <location>
        <begin position="682"/>
        <end position="706"/>
    </location>
</feature>
<evidence type="ECO:0000259" key="3">
    <source>
        <dbReference type="SMART" id="SM00128"/>
    </source>
</evidence>
<feature type="transmembrane region" description="Helical" evidence="2">
    <location>
        <begin position="115"/>
        <end position="135"/>
    </location>
</feature>
<keyword evidence="2" id="KW-1133">Transmembrane helix</keyword>
<keyword evidence="2" id="KW-0812">Transmembrane</keyword>
<reference evidence="4 5" key="1">
    <citation type="journal article" date="2024" name="Science">
        <title>Giant polyketide synthase enzymes in the biosynthesis of giant marine polyether toxins.</title>
        <authorList>
            <person name="Fallon T.R."/>
            <person name="Shende V.V."/>
            <person name="Wierzbicki I.H."/>
            <person name="Pendleton A.L."/>
            <person name="Watervoot N.F."/>
            <person name="Auber R.P."/>
            <person name="Gonzalez D.J."/>
            <person name="Wisecaver J.H."/>
            <person name="Moore B.S."/>
        </authorList>
    </citation>
    <scope>NUCLEOTIDE SEQUENCE [LARGE SCALE GENOMIC DNA]</scope>
    <source>
        <strain evidence="4 5">12B1</strain>
    </source>
</reference>
<evidence type="ECO:0000256" key="1">
    <source>
        <dbReference type="SAM" id="MobiDB-lite"/>
    </source>
</evidence>
<dbReference type="SMART" id="SM00128">
    <property type="entry name" value="IPPc"/>
    <property type="match status" value="1"/>
</dbReference>
<organism evidence="4 5">
    <name type="scientific">Prymnesium parvum</name>
    <name type="common">Toxic golden alga</name>
    <dbReference type="NCBI Taxonomy" id="97485"/>
    <lineage>
        <taxon>Eukaryota</taxon>
        <taxon>Haptista</taxon>
        <taxon>Haptophyta</taxon>
        <taxon>Prymnesiophyceae</taxon>
        <taxon>Prymnesiales</taxon>
        <taxon>Prymnesiaceae</taxon>
        <taxon>Prymnesium</taxon>
    </lineage>
</organism>
<dbReference type="Pfam" id="PF22669">
    <property type="entry name" value="Exo_endo_phos2"/>
    <property type="match status" value="1"/>
</dbReference>
<dbReference type="Gene3D" id="3.60.10.10">
    <property type="entry name" value="Endonuclease/exonuclease/phosphatase"/>
    <property type="match status" value="1"/>
</dbReference>